<reference evidence="1" key="1">
    <citation type="submission" date="2021-01" db="EMBL/GenBank/DDBJ databases">
        <authorList>
            <consortium name="Genoscope - CEA"/>
            <person name="William W."/>
        </authorList>
    </citation>
    <scope>NUCLEOTIDE SEQUENCE</scope>
</reference>
<comment type="caution">
    <text evidence="1">The sequence shown here is derived from an EMBL/GenBank/DDBJ whole genome shotgun (WGS) entry which is preliminary data.</text>
</comment>
<evidence type="ECO:0000313" key="1">
    <source>
        <dbReference type="EMBL" id="CAD8054698.1"/>
    </source>
</evidence>
<gene>
    <name evidence="1" type="ORF">PSON_ATCC_30995.1.T0080426</name>
</gene>
<dbReference type="Proteomes" id="UP000692954">
    <property type="component" value="Unassembled WGS sequence"/>
</dbReference>
<proteinExistence type="predicted"/>
<keyword evidence="2" id="KW-1185">Reference proteome</keyword>
<organism evidence="1 2">
    <name type="scientific">Paramecium sonneborni</name>
    <dbReference type="NCBI Taxonomy" id="65129"/>
    <lineage>
        <taxon>Eukaryota</taxon>
        <taxon>Sar</taxon>
        <taxon>Alveolata</taxon>
        <taxon>Ciliophora</taxon>
        <taxon>Intramacronucleata</taxon>
        <taxon>Oligohymenophorea</taxon>
        <taxon>Peniculida</taxon>
        <taxon>Parameciidae</taxon>
        <taxon>Paramecium</taxon>
    </lineage>
</organism>
<sequence>MNCCSKPLLTKKINILSQNILMTLLQLHPQGQQQDMLQLFLNPENRQ</sequence>
<dbReference type="AlphaFoldDB" id="A0A8S1KHW6"/>
<name>A0A8S1KHW6_9CILI</name>
<protein>
    <submittedName>
        <fullName evidence="1">Uncharacterized protein</fullName>
    </submittedName>
</protein>
<evidence type="ECO:0000313" key="2">
    <source>
        <dbReference type="Proteomes" id="UP000692954"/>
    </source>
</evidence>
<accession>A0A8S1KHW6</accession>
<dbReference type="EMBL" id="CAJJDN010000008">
    <property type="protein sequence ID" value="CAD8054698.1"/>
    <property type="molecule type" value="Genomic_DNA"/>
</dbReference>